<organism evidence="1">
    <name type="scientific">Timema californicum</name>
    <name type="common">California timema</name>
    <name type="synonym">Walking stick</name>
    <dbReference type="NCBI Taxonomy" id="61474"/>
    <lineage>
        <taxon>Eukaryota</taxon>
        <taxon>Metazoa</taxon>
        <taxon>Ecdysozoa</taxon>
        <taxon>Arthropoda</taxon>
        <taxon>Hexapoda</taxon>
        <taxon>Insecta</taxon>
        <taxon>Pterygota</taxon>
        <taxon>Neoptera</taxon>
        <taxon>Polyneoptera</taxon>
        <taxon>Phasmatodea</taxon>
        <taxon>Timematodea</taxon>
        <taxon>Timematoidea</taxon>
        <taxon>Timematidae</taxon>
        <taxon>Timema</taxon>
    </lineage>
</organism>
<reference evidence="1" key="1">
    <citation type="submission" date="2020-11" db="EMBL/GenBank/DDBJ databases">
        <authorList>
            <person name="Tran Van P."/>
        </authorList>
    </citation>
    <scope>NUCLEOTIDE SEQUENCE</scope>
</reference>
<gene>
    <name evidence="1" type="ORF">TCMB3V08_LOCUS5142</name>
</gene>
<dbReference type="AlphaFoldDB" id="A0A7R9P735"/>
<sequence length="149" mass="15744">MSTLTQKVKEKEWSEVLVKRDTAKKTGSGGGNNKQRAGCSKILGSITELNSRAGCSKILGSKPEKNSCAGCSKILGLKPEKNSYAGCSKILGSKPDKNSRTGCSKILGLKPRSPLGPEDVNLRVNLAARKITSTRVLHLAVALPSSPLL</sequence>
<proteinExistence type="predicted"/>
<evidence type="ECO:0000313" key="1">
    <source>
        <dbReference type="EMBL" id="CAD7572496.1"/>
    </source>
</evidence>
<protein>
    <submittedName>
        <fullName evidence="1">(California timema) hypothetical protein</fullName>
    </submittedName>
</protein>
<name>A0A7R9P735_TIMCA</name>
<accession>A0A7R9P735</accession>
<dbReference type="EMBL" id="OE181061">
    <property type="protein sequence ID" value="CAD7572496.1"/>
    <property type="molecule type" value="Genomic_DNA"/>
</dbReference>